<organism evidence="8 9">
    <name type="scientific">Drosophila yakuba</name>
    <name type="common">Fruit fly</name>
    <dbReference type="NCBI Taxonomy" id="7245"/>
    <lineage>
        <taxon>Eukaryota</taxon>
        <taxon>Metazoa</taxon>
        <taxon>Ecdysozoa</taxon>
        <taxon>Arthropoda</taxon>
        <taxon>Hexapoda</taxon>
        <taxon>Insecta</taxon>
        <taxon>Pterygota</taxon>
        <taxon>Neoptera</taxon>
        <taxon>Endopterygota</taxon>
        <taxon>Diptera</taxon>
        <taxon>Brachycera</taxon>
        <taxon>Muscomorpha</taxon>
        <taxon>Ephydroidea</taxon>
        <taxon>Drosophilidae</taxon>
        <taxon>Drosophila</taxon>
        <taxon>Sophophora</taxon>
    </lineage>
</organism>
<evidence type="ECO:0000256" key="4">
    <source>
        <dbReference type="ARBA" id="ARBA00023157"/>
    </source>
</evidence>
<dbReference type="OrthoDB" id="19653at2759"/>
<keyword evidence="4" id="KW-1015">Disulfide bond</keyword>
<dbReference type="GO" id="GO:0106435">
    <property type="term" value="F:carboxylesterase activity"/>
    <property type="evidence" value="ECO:0007669"/>
    <property type="project" value="UniProtKB-EC"/>
</dbReference>
<evidence type="ECO:0000313" key="9">
    <source>
        <dbReference type="Proteomes" id="UP000002282"/>
    </source>
</evidence>
<dbReference type="InterPro" id="IPR002018">
    <property type="entry name" value="CarbesteraseB"/>
</dbReference>
<keyword evidence="3" id="KW-0378">Hydrolase</keyword>
<feature type="non-terminal residue" evidence="8">
    <location>
        <position position="146"/>
    </location>
</feature>
<proteinExistence type="inferred from homology"/>
<dbReference type="Pfam" id="PF00135">
    <property type="entry name" value="COesterase"/>
    <property type="match status" value="1"/>
</dbReference>
<evidence type="ECO:0000256" key="2">
    <source>
        <dbReference type="ARBA" id="ARBA00022487"/>
    </source>
</evidence>
<dbReference type="EMBL" id="CH895878">
    <property type="protein sequence ID" value="EDX00483.2"/>
    <property type="molecule type" value="Genomic_DNA"/>
</dbReference>
<dbReference type="SMR" id="B4IW30"/>
<keyword evidence="5" id="KW-0325">Glycoprotein</keyword>
<sequence>MMSESLETCELTLPVGKIKGVKRLSLYNDPYYSFEKVPFAKPPLGELRFRAPVPADPWSGILDCTHYAEKPTQRGLLTRVVEGGEDCLYLNVYSKQLTSDKPLPVMVYIYGGAFTIGEGTRELYGPDYFMAKDVVLVTLNYSVDCL</sequence>
<dbReference type="HOGENOM" id="CLU_006586_7_4_1"/>
<reference evidence="8 9" key="1">
    <citation type="journal article" date="2007" name="Nature">
        <title>Evolution of genes and genomes on the Drosophila phylogeny.</title>
        <authorList>
            <consortium name="Drosophila 12 Genomes Consortium"/>
            <person name="Clark A.G."/>
            <person name="Eisen M.B."/>
            <person name="Smith D.R."/>
            <person name="Bergman C.M."/>
            <person name="Oliver B."/>
            <person name="Markow T.A."/>
            <person name="Kaufman T.C."/>
            <person name="Kellis M."/>
            <person name="Gelbart W."/>
            <person name="Iyer V.N."/>
            <person name="Pollard D.A."/>
            <person name="Sackton T.B."/>
            <person name="Larracuente A.M."/>
            <person name="Singh N.D."/>
            <person name="Abad J.P."/>
            <person name="Abt D.N."/>
            <person name="Adryan B."/>
            <person name="Aguade M."/>
            <person name="Akashi H."/>
            <person name="Anderson W.W."/>
            <person name="Aquadro C.F."/>
            <person name="Ardell D.H."/>
            <person name="Arguello R."/>
            <person name="Artieri C.G."/>
            <person name="Barbash D.A."/>
            <person name="Barker D."/>
            <person name="Barsanti P."/>
            <person name="Batterham P."/>
            <person name="Batzoglou S."/>
            <person name="Begun D."/>
            <person name="Bhutkar A."/>
            <person name="Blanco E."/>
            <person name="Bosak S.A."/>
            <person name="Bradley R.K."/>
            <person name="Brand A.D."/>
            <person name="Brent M.R."/>
            <person name="Brooks A.N."/>
            <person name="Brown R.H."/>
            <person name="Butlin R.K."/>
            <person name="Caggese C."/>
            <person name="Calvi B.R."/>
            <person name="Bernardo de Carvalho A."/>
            <person name="Caspi A."/>
            <person name="Castrezana S."/>
            <person name="Celniker S.E."/>
            <person name="Chang J.L."/>
            <person name="Chapple C."/>
            <person name="Chatterji S."/>
            <person name="Chinwalla A."/>
            <person name="Civetta A."/>
            <person name="Clifton S.W."/>
            <person name="Comeron J.M."/>
            <person name="Costello J.C."/>
            <person name="Coyne J.A."/>
            <person name="Daub J."/>
            <person name="David R.G."/>
            <person name="Delcher A.L."/>
            <person name="Delehaunty K."/>
            <person name="Do C.B."/>
            <person name="Ebling H."/>
            <person name="Edwards K."/>
            <person name="Eickbush T."/>
            <person name="Evans J.D."/>
            <person name="Filipski A."/>
            <person name="Findeiss S."/>
            <person name="Freyhult E."/>
            <person name="Fulton L."/>
            <person name="Fulton R."/>
            <person name="Garcia A.C."/>
            <person name="Gardiner A."/>
            <person name="Garfield D.A."/>
            <person name="Garvin B.E."/>
            <person name="Gibson G."/>
            <person name="Gilbert D."/>
            <person name="Gnerre S."/>
            <person name="Godfrey J."/>
            <person name="Good R."/>
            <person name="Gotea V."/>
            <person name="Gravely B."/>
            <person name="Greenberg A.J."/>
            <person name="Griffiths-Jones S."/>
            <person name="Gross S."/>
            <person name="Guigo R."/>
            <person name="Gustafson E.A."/>
            <person name="Haerty W."/>
            <person name="Hahn M.W."/>
            <person name="Halligan D.L."/>
            <person name="Halpern A.L."/>
            <person name="Halter G.M."/>
            <person name="Han M.V."/>
            <person name="Heger A."/>
            <person name="Hillier L."/>
            <person name="Hinrichs A.S."/>
            <person name="Holmes I."/>
            <person name="Hoskins R.A."/>
            <person name="Hubisz M.J."/>
            <person name="Hultmark D."/>
            <person name="Huntley M.A."/>
            <person name="Jaffe D.B."/>
            <person name="Jagadeeshan S."/>
            <person name="Jeck W.R."/>
            <person name="Johnson J."/>
            <person name="Jones C.D."/>
            <person name="Jordan W.C."/>
            <person name="Karpen G.H."/>
            <person name="Kataoka E."/>
            <person name="Keightley P.D."/>
            <person name="Kheradpour P."/>
            <person name="Kirkness E.F."/>
            <person name="Koerich L.B."/>
            <person name="Kristiansen K."/>
            <person name="Kudrna D."/>
            <person name="Kulathinal R.J."/>
            <person name="Kumar S."/>
            <person name="Kwok R."/>
            <person name="Lander E."/>
            <person name="Langley C.H."/>
            <person name="Lapoint R."/>
            <person name="Lazzaro B.P."/>
            <person name="Lee S.J."/>
            <person name="Levesque L."/>
            <person name="Li R."/>
            <person name="Lin C.F."/>
            <person name="Lin M.F."/>
            <person name="Lindblad-Toh K."/>
            <person name="Llopart A."/>
            <person name="Long M."/>
            <person name="Low L."/>
            <person name="Lozovsky E."/>
            <person name="Lu J."/>
            <person name="Luo M."/>
            <person name="Machado C.A."/>
            <person name="Makalowski W."/>
            <person name="Marzo M."/>
            <person name="Matsuda M."/>
            <person name="Matzkin L."/>
            <person name="McAllister B."/>
            <person name="McBride C.S."/>
            <person name="McKernan B."/>
            <person name="McKernan K."/>
            <person name="Mendez-Lago M."/>
            <person name="Minx P."/>
            <person name="Mollenhauer M.U."/>
            <person name="Montooth K."/>
            <person name="Mount S.M."/>
            <person name="Mu X."/>
            <person name="Myers E."/>
            <person name="Negre B."/>
            <person name="Newfeld S."/>
            <person name="Nielsen R."/>
            <person name="Noor M.A."/>
            <person name="O'Grady P."/>
            <person name="Pachter L."/>
            <person name="Papaceit M."/>
            <person name="Parisi M.J."/>
            <person name="Parisi M."/>
            <person name="Parts L."/>
            <person name="Pedersen J.S."/>
            <person name="Pesole G."/>
            <person name="Phillippy A.M."/>
            <person name="Ponting C.P."/>
            <person name="Pop M."/>
            <person name="Porcelli D."/>
            <person name="Powell J.R."/>
            <person name="Prohaska S."/>
            <person name="Pruitt K."/>
            <person name="Puig M."/>
            <person name="Quesneville H."/>
            <person name="Ram K.R."/>
            <person name="Rand D."/>
            <person name="Rasmussen M.D."/>
            <person name="Reed L.K."/>
            <person name="Reenan R."/>
            <person name="Reily A."/>
            <person name="Remington K.A."/>
            <person name="Rieger T.T."/>
            <person name="Ritchie M.G."/>
            <person name="Robin C."/>
            <person name="Rogers Y.H."/>
            <person name="Rohde C."/>
            <person name="Rozas J."/>
            <person name="Rubenfield M.J."/>
            <person name="Ruiz A."/>
            <person name="Russo S."/>
            <person name="Salzberg S.L."/>
            <person name="Sanchez-Gracia A."/>
            <person name="Saranga D.J."/>
            <person name="Sato H."/>
            <person name="Schaeffer S.W."/>
            <person name="Schatz M.C."/>
            <person name="Schlenke T."/>
            <person name="Schwartz R."/>
            <person name="Segarra C."/>
            <person name="Singh R.S."/>
            <person name="Sirot L."/>
            <person name="Sirota M."/>
            <person name="Sisneros N.B."/>
            <person name="Smith C.D."/>
            <person name="Smith T.F."/>
            <person name="Spieth J."/>
            <person name="Stage D.E."/>
            <person name="Stark A."/>
            <person name="Stephan W."/>
            <person name="Strausberg R.L."/>
            <person name="Strempel S."/>
            <person name="Sturgill D."/>
            <person name="Sutton G."/>
            <person name="Sutton G.G."/>
            <person name="Tao W."/>
            <person name="Teichmann S."/>
            <person name="Tobari Y.N."/>
            <person name="Tomimura Y."/>
            <person name="Tsolas J.M."/>
            <person name="Valente V.L."/>
            <person name="Venter E."/>
            <person name="Venter J.C."/>
            <person name="Vicario S."/>
            <person name="Vieira F.G."/>
            <person name="Vilella A.J."/>
            <person name="Villasante A."/>
            <person name="Walenz B."/>
            <person name="Wang J."/>
            <person name="Wasserman M."/>
            <person name="Watts T."/>
            <person name="Wilson D."/>
            <person name="Wilson R.K."/>
            <person name="Wing R.A."/>
            <person name="Wolfner M.F."/>
            <person name="Wong A."/>
            <person name="Wong G.K."/>
            <person name="Wu C.I."/>
            <person name="Wu G."/>
            <person name="Yamamoto D."/>
            <person name="Yang H.P."/>
            <person name="Yang S.P."/>
            <person name="Yorke J.A."/>
            <person name="Yoshida K."/>
            <person name="Zdobnov E."/>
            <person name="Zhang P."/>
            <person name="Zhang Y."/>
            <person name="Zimin A.V."/>
            <person name="Baldwin J."/>
            <person name="Abdouelleil A."/>
            <person name="Abdulkadir J."/>
            <person name="Abebe A."/>
            <person name="Abera B."/>
            <person name="Abreu J."/>
            <person name="Acer S.C."/>
            <person name="Aftuck L."/>
            <person name="Alexander A."/>
            <person name="An P."/>
            <person name="Anderson E."/>
            <person name="Anderson S."/>
            <person name="Arachi H."/>
            <person name="Azer M."/>
            <person name="Bachantsang P."/>
            <person name="Barry A."/>
            <person name="Bayul T."/>
            <person name="Berlin A."/>
            <person name="Bessette D."/>
            <person name="Bloom T."/>
            <person name="Blye J."/>
            <person name="Boguslavskiy L."/>
            <person name="Bonnet C."/>
            <person name="Boukhgalter B."/>
            <person name="Bourzgui I."/>
            <person name="Brown A."/>
            <person name="Cahill P."/>
            <person name="Channer S."/>
            <person name="Cheshatsang Y."/>
            <person name="Chuda L."/>
            <person name="Citroen M."/>
            <person name="Collymore A."/>
            <person name="Cooke P."/>
            <person name="Costello M."/>
            <person name="D'Aco K."/>
            <person name="Daza R."/>
            <person name="De Haan G."/>
            <person name="DeGray S."/>
            <person name="DeMaso C."/>
            <person name="Dhargay N."/>
            <person name="Dooley K."/>
            <person name="Dooley E."/>
            <person name="Doricent M."/>
            <person name="Dorje P."/>
            <person name="Dorjee K."/>
            <person name="Dupes A."/>
            <person name="Elong R."/>
            <person name="Falk J."/>
            <person name="Farina A."/>
            <person name="Faro S."/>
            <person name="Ferguson D."/>
            <person name="Fisher S."/>
            <person name="Foley C.D."/>
            <person name="Franke A."/>
            <person name="Friedrich D."/>
            <person name="Gadbois L."/>
            <person name="Gearin G."/>
            <person name="Gearin C.R."/>
            <person name="Giannoukos G."/>
            <person name="Goode T."/>
            <person name="Graham J."/>
            <person name="Grandbois E."/>
            <person name="Grewal S."/>
            <person name="Gyaltsen K."/>
            <person name="Hafez N."/>
            <person name="Hagos B."/>
            <person name="Hall J."/>
            <person name="Henson C."/>
            <person name="Hollinger A."/>
            <person name="Honan T."/>
            <person name="Huard M.D."/>
            <person name="Hughes L."/>
            <person name="Hurhula B."/>
            <person name="Husby M.E."/>
            <person name="Kamat A."/>
            <person name="Kanga B."/>
            <person name="Kashin S."/>
            <person name="Khazanovich D."/>
            <person name="Kisner P."/>
            <person name="Lance K."/>
            <person name="Lara M."/>
            <person name="Lee W."/>
            <person name="Lennon N."/>
            <person name="Letendre F."/>
            <person name="LeVine R."/>
            <person name="Lipovsky A."/>
            <person name="Liu X."/>
            <person name="Liu J."/>
            <person name="Liu S."/>
            <person name="Lokyitsang T."/>
            <person name="Lokyitsang Y."/>
            <person name="Lubonja R."/>
            <person name="Lui A."/>
            <person name="MacDonald P."/>
            <person name="Magnisalis V."/>
            <person name="Maru K."/>
            <person name="Matthews C."/>
            <person name="McCusker W."/>
            <person name="McDonough S."/>
            <person name="Mehta T."/>
            <person name="Meldrim J."/>
            <person name="Meneus L."/>
            <person name="Mihai O."/>
            <person name="Mihalev A."/>
            <person name="Mihova T."/>
            <person name="Mittelman R."/>
            <person name="Mlenga V."/>
            <person name="Montmayeur A."/>
            <person name="Mulrain L."/>
            <person name="Navidi A."/>
            <person name="Naylor J."/>
            <person name="Negash T."/>
            <person name="Nguyen T."/>
            <person name="Nguyen N."/>
            <person name="Nicol R."/>
            <person name="Norbu C."/>
            <person name="Norbu N."/>
            <person name="Novod N."/>
            <person name="O'Neill B."/>
            <person name="Osman S."/>
            <person name="Markiewicz E."/>
            <person name="Oyono O.L."/>
            <person name="Patti C."/>
            <person name="Phunkhang P."/>
            <person name="Pierre F."/>
            <person name="Priest M."/>
            <person name="Raghuraman S."/>
            <person name="Rege F."/>
            <person name="Reyes R."/>
            <person name="Rise C."/>
            <person name="Rogov P."/>
            <person name="Ross K."/>
            <person name="Ryan E."/>
            <person name="Settipalli S."/>
            <person name="Shea T."/>
            <person name="Sherpa N."/>
            <person name="Shi L."/>
            <person name="Shih D."/>
            <person name="Sparrow T."/>
            <person name="Spaulding J."/>
            <person name="Stalker J."/>
            <person name="Stange-Thomann N."/>
            <person name="Stavropoulos S."/>
            <person name="Stone C."/>
            <person name="Strader C."/>
            <person name="Tesfaye S."/>
            <person name="Thomson T."/>
            <person name="Thoulutsang Y."/>
            <person name="Thoulutsang D."/>
            <person name="Topham K."/>
            <person name="Topping I."/>
            <person name="Tsamla T."/>
            <person name="Vassiliev H."/>
            <person name="Vo A."/>
            <person name="Wangchuk T."/>
            <person name="Wangdi T."/>
            <person name="Weiand M."/>
            <person name="Wilkinson J."/>
            <person name="Wilson A."/>
            <person name="Yadav S."/>
            <person name="Young G."/>
            <person name="Yu Q."/>
            <person name="Zembek L."/>
            <person name="Zhong D."/>
            <person name="Zimmer A."/>
            <person name="Zwirko Z."/>
            <person name="Jaffe D.B."/>
            <person name="Alvarez P."/>
            <person name="Brockman W."/>
            <person name="Butler J."/>
            <person name="Chin C."/>
            <person name="Gnerre S."/>
            <person name="Grabherr M."/>
            <person name="Kleber M."/>
            <person name="Mauceli E."/>
            <person name="MacCallum I."/>
        </authorList>
    </citation>
    <scope>NUCLEOTIDE SEQUENCE [LARGE SCALE GENOMIC DNA]</scope>
    <source>
        <strain evidence="9">Tai18E2 / Tucson 14021-0261.01</strain>
    </source>
</reference>
<dbReference type="PANTHER" id="PTHR43142:SF1">
    <property type="entry name" value="CARBOXYLIC ESTER HYDROLASE"/>
    <property type="match status" value="1"/>
</dbReference>
<name>B4IW30_DROYA</name>
<dbReference type="ESTHER" id="droya-b4prh3">
    <property type="family name" value="Carb_B_Arthropoda"/>
</dbReference>
<evidence type="ECO:0000256" key="1">
    <source>
        <dbReference type="ARBA" id="ARBA00005964"/>
    </source>
</evidence>
<evidence type="ECO:0000256" key="5">
    <source>
        <dbReference type="ARBA" id="ARBA00023180"/>
    </source>
</evidence>
<reference evidence="8 9" key="2">
    <citation type="journal article" date="2007" name="PLoS Biol.">
        <title>Principles of genome evolution in the Drosophila melanogaster species group.</title>
        <authorList>
            <person name="Ranz J.M."/>
            <person name="Maurin D."/>
            <person name="Chan Y.S."/>
            <person name="von Grotthuss M."/>
            <person name="Hillier L.W."/>
            <person name="Roote J."/>
            <person name="Ashburner M."/>
            <person name="Bergman C.M."/>
        </authorList>
    </citation>
    <scope>NUCLEOTIDE SEQUENCE [LARGE SCALE GENOMIC DNA]</scope>
    <source>
        <strain evidence="9">Tai18E2 / Tucson 14021-0261.01</strain>
    </source>
</reference>
<evidence type="ECO:0000313" key="8">
    <source>
        <dbReference type="EMBL" id="EDX00483.2"/>
    </source>
</evidence>
<keyword evidence="2" id="KW-0719">Serine esterase</keyword>
<dbReference type="InterPro" id="IPR029058">
    <property type="entry name" value="AB_hydrolase_fold"/>
</dbReference>
<dbReference type="AlphaFoldDB" id="B4IW30"/>
<gene>
    <name evidence="8" type="primary">Dyak\GE15090</name>
    <name evidence="8" type="synonym">dyak_GLEANR_16293</name>
    <name evidence="8" type="synonym">GE15090</name>
    <name evidence="8" type="ORF">Dyak_GE15090</name>
</gene>
<keyword evidence="9" id="KW-1185">Reference proteome</keyword>
<evidence type="ECO:0000259" key="7">
    <source>
        <dbReference type="Pfam" id="PF00135"/>
    </source>
</evidence>
<protein>
    <recommendedName>
        <fullName evidence="6">carboxylesterase</fullName>
        <ecNumber evidence="6">3.1.1.1</ecNumber>
    </recommendedName>
</protein>
<dbReference type="SUPFAM" id="SSF53474">
    <property type="entry name" value="alpha/beta-Hydrolases"/>
    <property type="match status" value="1"/>
</dbReference>
<dbReference type="eggNOG" id="KOG1516">
    <property type="taxonomic scope" value="Eukaryota"/>
</dbReference>
<dbReference type="PANTHER" id="PTHR43142">
    <property type="entry name" value="CARBOXYLIC ESTER HYDROLASE"/>
    <property type="match status" value="1"/>
</dbReference>
<dbReference type="Proteomes" id="UP000002282">
    <property type="component" value="Unassembled WGS sequence"/>
</dbReference>
<evidence type="ECO:0000256" key="3">
    <source>
        <dbReference type="ARBA" id="ARBA00022801"/>
    </source>
</evidence>
<accession>B4IW30</accession>
<comment type="similarity">
    <text evidence="1">Belongs to the type-B carboxylesterase/lipase family.</text>
</comment>
<dbReference type="KEGG" id="dya:Dyak_GE15090"/>
<evidence type="ECO:0000256" key="6">
    <source>
        <dbReference type="ARBA" id="ARBA00039155"/>
    </source>
</evidence>
<dbReference type="Gene3D" id="3.40.50.1820">
    <property type="entry name" value="alpha/beta hydrolase"/>
    <property type="match status" value="1"/>
</dbReference>
<dbReference type="EC" id="3.1.1.1" evidence="6"/>
<feature type="domain" description="Carboxylesterase type B" evidence="7">
    <location>
        <begin position="11"/>
        <end position="143"/>
    </location>
</feature>